<dbReference type="InterPro" id="IPR023213">
    <property type="entry name" value="CAT-like_dom_sf"/>
</dbReference>
<dbReference type="RefSeq" id="WP_189116398.1">
    <property type="nucleotide sequence ID" value="NZ_BMRK01000001.1"/>
</dbReference>
<gene>
    <name evidence="2" type="ORF">GCM10017579_32620</name>
</gene>
<keyword evidence="3" id="KW-1185">Reference proteome</keyword>
<sequence length="475" mass="51425">MPEPVMLPSLPPASPGARPAPFAPERTNRLTYDDEVFLRSASVIGVPVVGQTAWRFPGEIPVSAVQEVVDELAKGPLNRLVVRPRVAGARSRWVPATTTEPVRLHPDRIKPDQVMAWLGTTTDTVPFDPVKGPLWAFFMAYTTDGDTVVTYNASHIVCDGGMKLGALIAAVRRQPLPRLPFDDPGAAEVTRADDWRDARRMAKAAARGLRAARKAGKEGRLPVLEAQSSEKRPVPAPQPDDDVVHEVAFAGADCPTSEWDAAVERAGGTSNTLQIAISVEVLLEAGIVRPGEPVKMSLPVSMRGEGDLRSNATSGVSIAVETELRDGVGRVTDLAHIRERSKKEFSALFKGTRPDPIANIAPLAQMIPDRLAKTLLKNVVTPLGLASNLGRPDPDFIAPFGVPADSIVFRGLALGATRGELRRMRGGVTSWWCDVGETCNFGIRALDPDAVPDSDRLKQIVTTVYRRWGMEPTFW</sequence>
<evidence type="ECO:0000256" key="1">
    <source>
        <dbReference type="SAM" id="MobiDB-lite"/>
    </source>
</evidence>
<name>A0ABQ5T218_9ACTN</name>
<protein>
    <recommendedName>
        <fullName evidence="4">Diacylglycerol O-acyltransferase</fullName>
    </recommendedName>
</protein>
<evidence type="ECO:0000313" key="2">
    <source>
        <dbReference type="EMBL" id="GLJ69226.1"/>
    </source>
</evidence>
<dbReference type="Proteomes" id="UP001142292">
    <property type="component" value="Unassembled WGS sequence"/>
</dbReference>
<reference evidence="2" key="2">
    <citation type="submission" date="2023-01" db="EMBL/GenBank/DDBJ databases">
        <authorList>
            <person name="Sun Q."/>
            <person name="Evtushenko L."/>
        </authorList>
    </citation>
    <scope>NUCLEOTIDE SEQUENCE</scope>
    <source>
        <strain evidence="2">VKM Ac-1246</strain>
    </source>
</reference>
<dbReference type="EMBL" id="BSEL01000007">
    <property type="protein sequence ID" value="GLJ69226.1"/>
    <property type="molecule type" value="Genomic_DNA"/>
</dbReference>
<evidence type="ECO:0000313" key="3">
    <source>
        <dbReference type="Proteomes" id="UP001142292"/>
    </source>
</evidence>
<feature type="region of interest" description="Disordered" evidence="1">
    <location>
        <begin position="214"/>
        <end position="240"/>
    </location>
</feature>
<feature type="region of interest" description="Disordered" evidence="1">
    <location>
        <begin position="1"/>
        <end position="25"/>
    </location>
</feature>
<accession>A0ABQ5T218</accession>
<comment type="caution">
    <text evidence="2">The sequence shown here is derived from an EMBL/GenBank/DDBJ whole genome shotgun (WGS) entry which is preliminary data.</text>
</comment>
<dbReference type="SUPFAM" id="SSF52777">
    <property type="entry name" value="CoA-dependent acyltransferases"/>
    <property type="match status" value="1"/>
</dbReference>
<feature type="compositionally biased region" description="Pro residues" evidence="1">
    <location>
        <begin position="1"/>
        <end position="14"/>
    </location>
</feature>
<evidence type="ECO:0008006" key="4">
    <source>
        <dbReference type="Google" id="ProtNLM"/>
    </source>
</evidence>
<reference evidence="2" key="1">
    <citation type="journal article" date="2014" name="Int. J. Syst. Evol. Microbiol.">
        <title>Complete genome of a new Firmicutes species belonging to the dominant human colonic microbiota ('Ruminococcus bicirculans') reveals two chromosomes and a selective capacity to utilize plant glucans.</title>
        <authorList>
            <consortium name="NISC Comparative Sequencing Program"/>
            <person name="Wegmann U."/>
            <person name="Louis P."/>
            <person name="Goesmann A."/>
            <person name="Henrissat B."/>
            <person name="Duncan S.H."/>
            <person name="Flint H.J."/>
        </authorList>
    </citation>
    <scope>NUCLEOTIDE SEQUENCE</scope>
    <source>
        <strain evidence="2">VKM Ac-1246</strain>
    </source>
</reference>
<organism evidence="2 3">
    <name type="scientific">Nocardioides luteus</name>
    <dbReference type="NCBI Taxonomy" id="1844"/>
    <lineage>
        <taxon>Bacteria</taxon>
        <taxon>Bacillati</taxon>
        <taxon>Actinomycetota</taxon>
        <taxon>Actinomycetes</taxon>
        <taxon>Propionibacteriales</taxon>
        <taxon>Nocardioidaceae</taxon>
        <taxon>Nocardioides</taxon>
    </lineage>
</organism>
<dbReference type="Gene3D" id="3.30.559.10">
    <property type="entry name" value="Chloramphenicol acetyltransferase-like domain"/>
    <property type="match status" value="1"/>
</dbReference>
<proteinExistence type="predicted"/>